<dbReference type="Proteomes" id="UP000789405">
    <property type="component" value="Unassembled WGS sequence"/>
</dbReference>
<sequence>NTSPTVMAKELLFNVNSAKKNALDPECTNLTLFKKTPGFVT</sequence>
<protein>
    <submittedName>
        <fullName evidence="1">22047_t:CDS:1</fullName>
    </submittedName>
</protein>
<accession>A0A9N9JDV8</accession>
<name>A0A9N9JDV8_9GLOM</name>
<evidence type="ECO:0000313" key="2">
    <source>
        <dbReference type="Proteomes" id="UP000789405"/>
    </source>
</evidence>
<dbReference type="AlphaFoldDB" id="A0A9N9JDV8"/>
<dbReference type="EMBL" id="CAJVPY010019395">
    <property type="protein sequence ID" value="CAG8771386.1"/>
    <property type="molecule type" value="Genomic_DNA"/>
</dbReference>
<proteinExistence type="predicted"/>
<reference evidence="1" key="1">
    <citation type="submission" date="2021-06" db="EMBL/GenBank/DDBJ databases">
        <authorList>
            <person name="Kallberg Y."/>
            <person name="Tangrot J."/>
            <person name="Rosling A."/>
        </authorList>
    </citation>
    <scope>NUCLEOTIDE SEQUENCE</scope>
    <source>
        <strain evidence="1">MA453B</strain>
    </source>
</reference>
<evidence type="ECO:0000313" key="1">
    <source>
        <dbReference type="EMBL" id="CAG8771386.1"/>
    </source>
</evidence>
<gene>
    <name evidence="1" type="ORF">DERYTH_LOCUS18724</name>
</gene>
<feature type="non-terminal residue" evidence="1">
    <location>
        <position position="1"/>
    </location>
</feature>
<keyword evidence="2" id="KW-1185">Reference proteome</keyword>
<organism evidence="1 2">
    <name type="scientific">Dentiscutata erythropus</name>
    <dbReference type="NCBI Taxonomy" id="1348616"/>
    <lineage>
        <taxon>Eukaryota</taxon>
        <taxon>Fungi</taxon>
        <taxon>Fungi incertae sedis</taxon>
        <taxon>Mucoromycota</taxon>
        <taxon>Glomeromycotina</taxon>
        <taxon>Glomeromycetes</taxon>
        <taxon>Diversisporales</taxon>
        <taxon>Gigasporaceae</taxon>
        <taxon>Dentiscutata</taxon>
    </lineage>
</organism>
<comment type="caution">
    <text evidence="1">The sequence shown here is derived from an EMBL/GenBank/DDBJ whole genome shotgun (WGS) entry which is preliminary data.</text>
</comment>